<evidence type="ECO:0000256" key="14">
    <source>
        <dbReference type="SAM" id="Coils"/>
    </source>
</evidence>
<evidence type="ECO:0000256" key="8">
    <source>
        <dbReference type="ARBA" id="ARBA00025046"/>
    </source>
</evidence>
<comment type="catalytic activity">
    <reaction evidence="1">
        <text>4-hydroxy-4-methyl-2-oxoglutarate = 2 pyruvate</text>
        <dbReference type="Rhea" id="RHEA:22748"/>
        <dbReference type="ChEBI" id="CHEBI:15361"/>
        <dbReference type="ChEBI" id="CHEBI:58276"/>
        <dbReference type="EC" id="4.1.3.17"/>
    </reaction>
</comment>
<proteinExistence type="inferred from homology"/>
<feature type="binding site" evidence="13">
    <location>
        <position position="113"/>
    </location>
    <ligand>
        <name>Mg(2+)</name>
        <dbReference type="ChEBI" id="CHEBI:18420"/>
    </ligand>
</feature>
<evidence type="ECO:0000256" key="12">
    <source>
        <dbReference type="ARBA" id="ARBA00047973"/>
    </source>
</evidence>
<keyword evidence="16" id="KW-1185">Reference proteome</keyword>
<comment type="caution">
    <text evidence="15">The sequence shown here is derived from an EMBL/GenBank/DDBJ whole genome shotgun (WGS) entry which is preliminary data.</text>
</comment>
<evidence type="ECO:0000313" key="15">
    <source>
        <dbReference type="EMBL" id="GGI07546.1"/>
    </source>
</evidence>
<keyword evidence="13" id="KW-0479">Metal-binding</keyword>
<dbReference type="EC" id="4.1.1.112" evidence="6"/>
<comment type="catalytic activity">
    <reaction evidence="12">
        <text>oxaloacetate + H(+) = pyruvate + CO2</text>
        <dbReference type="Rhea" id="RHEA:15641"/>
        <dbReference type="ChEBI" id="CHEBI:15361"/>
        <dbReference type="ChEBI" id="CHEBI:15378"/>
        <dbReference type="ChEBI" id="CHEBI:16452"/>
        <dbReference type="ChEBI" id="CHEBI:16526"/>
        <dbReference type="EC" id="4.1.1.112"/>
    </reaction>
</comment>
<dbReference type="Proteomes" id="UP000650511">
    <property type="component" value="Unassembled WGS sequence"/>
</dbReference>
<name>A0A8J3EUE6_9ACTN</name>
<dbReference type="PANTHER" id="PTHR33254">
    <property type="entry name" value="4-HYDROXY-4-METHYL-2-OXOGLUTARATE ALDOLASE 3-RELATED"/>
    <property type="match status" value="1"/>
</dbReference>
<gene>
    <name evidence="15" type="ORF">GCM10011354_24630</name>
</gene>
<keyword evidence="13" id="KW-0460">Magnesium</keyword>
<reference evidence="15" key="1">
    <citation type="journal article" date="2014" name="Int. J. Syst. Evol. Microbiol.">
        <title>Complete genome sequence of Corynebacterium casei LMG S-19264T (=DSM 44701T), isolated from a smear-ripened cheese.</title>
        <authorList>
            <consortium name="US DOE Joint Genome Institute (JGI-PGF)"/>
            <person name="Walter F."/>
            <person name="Albersmeier A."/>
            <person name="Kalinowski J."/>
            <person name="Ruckert C."/>
        </authorList>
    </citation>
    <scope>NUCLEOTIDE SEQUENCE</scope>
    <source>
        <strain evidence="15">CGMCC 1.14988</strain>
    </source>
</reference>
<evidence type="ECO:0000256" key="6">
    <source>
        <dbReference type="ARBA" id="ARBA00012947"/>
    </source>
</evidence>
<dbReference type="Pfam" id="PF03737">
    <property type="entry name" value="RraA-like"/>
    <property type="match status" value="1"/>
</dbReference>
<dbReference type="AlphaFoldDB" id="A0A8J3EUE6"/>
<evidence type="ECO:0000256" key="4">
    <source>
        <dbReference type="ARBA" id="ARBA00011233"/>
    </source>
</evidence>
<dbReference type="InterPro" id="IPR005493">
    <property type="entry name" value="RraA/RraA-like"/>
</dbReference>
<evidence type="ECO:0000313" key="16">
    <source>
        <dbReference type="Proteomes" id="UP000650511"/>
    </source>
</evidence>
<dbReference type="EMBL" id="BMHA01000009">
    <property type="protein sequence ID" value="GGI07546.1"/>
    <property type="molecule type" value="Genomic_DNA"/>
</dbReference>
<dbReference type="PANTHER" id="PTHR33254:SF4">
    <property type="entry name" value="4-HYDROXY-4-METHYL-2-OXOGLUTARATE ALDOLASE 3-RELATED"/>
    <property type="match status" value="1"/>
</dbReference>
<sequence>MGMNEDLSVWTTFGTATISDALDSQGIEGCALGLMPIDRSVAMAGRAFTVRYRRISPTDPGTVGDYLDDVPAGAVVVLDNAGDESCTVWGDILTQMASRKGVAGTVIDGACRDTQRAVDLGYPLYSRVRTMRTGKDRVEVSDVQEPVSLSGVQVAPGDLIVGDCDGVVVVPQAVEAAVLDAAKRINEAEAQIESLLEQGHSIREARERAQYHKLQSRQSDSD</sequence>
<feature type="binding site" evidence="13">
    <location>
        <begin position="90"/>
        <end position="93"/>
    </location>
    <ligand>
        <name>substrate</name>
    </ligand>
</feature>
<dbReference type="InterPro" id="IPR036704">
    <property type="entry name" value="RraA/RraA-like_sf"/>
</dbReference>
<dbReference type="Gene3D" id="3.50.30.40">
    <property type="entry name" value="Ribonuclease E inhibitor RraA/RraA-like"/>
    <property type="match status" value="1"/>
</dbReference>
<evidence type="ECO:0000256" key="9">
    <source>
        <dbReference type="ARBA" id="ARBA00029596"/>
    </source>
</evidence>
<comment type="cofactor">
    <cofactor evidence="2">
        <name>a divalent metal cation</name>
        <dbReference type="ChEBI" id="CHEBI:60240"/>
    </cofactor>
</comment>
<feature type="binding site" evidence="13">
    <location>
        <position position="112"/>
    </location>
    <ligand>
        <name>substrate</name>
    </ligand>
</feature>
<evidence type="ECO:0000256" key="1">
    <source>
        <dbReference type="ARBA" id="ARBA00001342"/>
    </source>
</evidence>
<comment type="cofactor">
    <cofactor evidence="13">
        <name>Mg(2+)</name>
        <dbReference type="ChEBI" id="CHEBI:18420"/>
    </cofactor>
</comment>
<dbReference type="GO" id="GO:0008948">
    <property type="term" value="F:oxaloacetate decarboxylase activity"/>
    <property type="evidence" value="ECO:0007669"/>
    <property type="project" value="UniProtKB-EC"/>
</dbReference>
<evidence type="ECO:0000256" key="2">
    <source>
        <dbReference type="ARBA" id="ARBA00001968"/>
    </source>
</evidence>
<evidence type="ECO:0000256" key="11">
    <source>
        <dbReference type="ARBA" id="ARBA00032305"/>
    </source>
</evidence>
<comment type="subunit">
    <text evidence="4">Homotrimer.</text>
</comment>
<evidence type="ECO:0000256" key="7">
    <source>
        <dbReference type="ARBA" id="ARBA00016549"/>
    </source>
</evidence>
<comment type="function">
    <text evidence="8">Catalyzes the aldol cleavage of 4-hydroxy-4-methyl-2-oxoglutarate (HMG) into 2 molecules of pyruvate. Also contains a secondary oxaloacetate (OAA) decarboxylase activity due to the common pyruvate enolate transition state formed following C-C bond cleavage in the retro-aldol and decarboxylation reactions.</text>
</comment>
<dbReference type="SUPFAM" id="SSF89562">
    <property type="entry name" value="RraA-like"/>
    <property type="match status" value="1"/>
</dbReference>
<feature type="coiled-coil region" evidence="14">
    <location>
        <begin position="178"/>
        <end position="205"/>
    </location>
</feature>
<dbReference type="GO" id="GO:0047443">
    <property type="term" value="F:4-hydroxy-4-methyl-2-oxoglutarate aldolase activity"/>
    <property type="evidence" value="ECO:0007669"/>
    <property type="project" value="UniProtKB-EC"/>
</dbReference>
<protein>
    <recommendedName>
        <fullName evidence="7">Putative 4-hydroxy-4-methyl-2-oxoglutarate aldolase</fullName>
        <ecNumber evidence="6">4.1.1.112</ecNumber>
        <ecNumber evidence="5">4.1.3.17</ecNumber>
    </recommendedName>
    <alternativeName>
        <fullName evidence="11">Oxaloacetate decarboxylase</fullName>
    </alternativeName>
    <alternativeName>
        <fullName evidence="9">Regulator of ribonuclease activity homolog</fullName>
    </alternativeName>
    <alternativeName>
        <fullName evidence="10">RraA-like protein</fullName>
    </alternativeName>
</protein>
<dbReference type="CDD" id="cd16841">
    <property type="entry name" value="RraA_family"/>
    <property type="match status" value="1"/>
</dbReference>
<evidence type="ECO:0000256" key="5">
    <source>
        <dbReference type="ARBA" id="ARBA00012213"/>
    </source>
</evidence>
<accession>A0A8J3EUE6</accession>
<organism evidence="15 16">
    <name type="scientific">Egicoccus halophilus</name>
    <dbReference type="NCBI Taxonomy" id="1670830"/>
    <lineage>
        <taxon>Bacteria</taxon>
        <taxon>Bacillati</taxon>
        <taxon>Actinomycetota</taxon>
        <taxon>Nitriliruptoria</taxon>
        <taxon>Egicoccales</taxon>
        <taxon>Egicoccaceae</taxon>
        <taxon>Egicoccus</taxon>
    </lineage>
</organism>
<reference evidence="15" key="2">
    <citation type="submission" date="2020-09" db="EMBL/GenBank/DDBJ databases">
        <authorList>
            <person name="Sun Q."/>
            <person name="Zhou Y."/>
        </authorList>
    </citation>
    <scope>NUCLEOTIDE SEQUENCE</scope>
    <source>
        <strain evidence="15">CGMCC 1.14988</strain>
    </source>
</reference>
<dbReference type="EC" id="4.1.3.17" evidence="5"/>
<comment type="similarity">
    <text evidence="3">Belongs to the class II aldolase/RraA-like family.</text>
</comment>
<dbReference type="GO" id="GO:0046872">
    <property type="term" value="F:metal ion binding"/>
    <property type="evidence" value="ECO:0007669"/>
    <property type="project" value="UniProtKB-KW"/>
</dbReference>
<keyword evidence="14" id="KW-0175">Coiled coil</keyword>
<evidence type="ECO:0000256" key="3">
    <source>
        <dbReference type="ARBA" id="ARBA00008621"/>
    </source>
</evidence>
<evidence type="ECO:0000256" key="13">
    <source>
        <dbReference type="PIRSR" id="PIRSR605493-1"/>
    </source>
</evidence>
<evidence type="ECO:0000256" key="10">
    <source>
        <dbReference type="ARBA" id="ARBA00030169"/>
    </source>
</evidence>